<accession>A0ACC1LL73</accession>
<organism evidence="1 2">
    <name type="scientific">Coemansia furcata</name>
    <dbReference type="NCBI Taxonomy" id="417177"/>
    <lineage>
        <taxon>Eukaryota</taxon>
        <taxon>Fungi</taxon>
        <taxon>Fungi incertae sedis</taxon>
        <taxon>Zoopagomycota</taxon>
        <taxon>Kickxellomycotina</taxon>
        <taxon>Kickxellomycetes</taxon>
        <taxon>Kickxellales</taxon>
        <taxon>Kickxellaceae</taxon>
        <taxon>Coemansia</taxon>
    </lineage>
</organism>
<protein>
    <submittedName>
        <fullName evidence="1">Uncharacterized protein</fullName>
    </submittedName>
</protein>
<evidence type="ECO:0000313" key="2">
    <source>
        <dbReference type="Proteomes" id="UP001140096"/>
    </source>
</evidence>
<dbReference type="Proteomes" id="UP001140096">
    <property type="component" value="Unassembled WGS sequence"/>
</dbReference>
<sequence length="1269" mass="142794">MDDIIQTVKLEVTLDCEEGTTLRKMWSYVELAQRRLLQRNGVDSESYTIDDALKRYLWQYILQLSEMTFINEGSVIYDAASKGAAQSDGARDFLALSADETESRFPNLLICASCEAINKEIFGRVEGNERLLRSVNSYKIIQALSRSREKGITQVQLSKMFELDPRSTFHFIKTIDHEGLIVKFTTYDSGNTTNLWMLRRFITNRQGAMNKVPALGSGKGKEAAPIPSNNSPSLTAYLVGNDLRRRASDILEAAGSRYMPETDLMDALMLDLWNMQHRRYFHRVLHDLSEGGFAEKAELQLPDADLSGFDPEVYKPTAEPMDVDEGHENAEPIANVPHNYEANAESSDFEMLVSAPGKKTKGKRPAKQPAKPKKSRQERQADRSQRERHNRGLADGHSYRRCVRFIKPYIDRGSVRTRLGVPLEQSAEDLGNVPMIDLDAADNEGRDDGSSEDDELDVETLKEKDDILYVMNNHSVQVGALATLAPEAQVFRLIALSGSHGIVSRAIQFLLGWNALKPLYRCLTHLEQTPVFLPDGSWPGVYTSEECKRENREHMDERLIFSVEEFMGREHRKRFFVNPLAKMAIKSLTAYSGAVTAQQPTTLSQPALPAPSQAVSDSPAAATVVASGSRDGASLTPLGELATPTEQPETRPQALHPASEPADMIQSHSLSDIYAESKERRVSPNAIIREYAVLGMLKHESVFACNTTQAMRCDKLVKSYALANMDSPVMTPTLSKTLLNYSMDLRTFKRVVASLAEQNRLLFKEVDFLTEVARPDASSKVELAIACDTDPTGPIVHAYIAQLRDLRKLNKQTVVRAIHRIADPVPVVRTKGAEERDRDFLLRKMDTDESRAQGTKNLSMKHTIGRECLNPSNSTRPLDSHGHPIIMGPKAYDIKPTTEDETLEDCDAIHTHLQQAPRGIGRAKNLYDYLANNLADKVDHDYVYENFAFRSSFLFYRLPLRLFLRITGGIAYFQELLPFICNGSCTQVDGRTDGSAEAEVDDTPDMEACSLENINRRLATPIDMLPPVVREFIEKRRDKTNEHFQRLLKTLYTLQLLHPVDTAKNIVSMPPPPDVKDVFSSVPFTNPKDLGFGYQLVGKVRLLSKDGYDLAPDVYNSMLEHRLNLTTHYLGNNIYNMLDKDGAFSYWTNLQMTAAVEAKHLLKGHPLYGIGLAYYWVLDVSLDDNQTKLLHSYVNEAEFTTPLDDPNLLTEAANKAGTTREVARRYFQHIHASLSVLSSRIVTFKQNRNFHEANTMKRIAYILEETDRD</sequence>
<name>A0ACC1LL73_9FUNG</name>
<dbReference type="EMBL" id="JANBUP010000675">
    <property type="protein sequence ID" value="KAJ2810571.1"/>
    <property type="molecule type" value="Genomic_DNA"/>
</dbReference>
<comment type="caution">
    <text evidence="1">The sequence shown here is derived from an EMBL/GenBank/DDBJ whole genome shotgun (WGS) entry which is preliminary data.</text>
</comment>
<evidence type="ECO:0000313" key="1">
    <source>
        <dbReference type="EMBL" id="KAJ2810571.1"/>
    </source>
</evidence>
<gene>
    <name evidence="1" type="ORF">H4S07_002594</name>
</gene>
<keyword evidence="2" id="KW-1185">Reference proteome</keyword>
<reference evidence="1" key="1">
    <citation type="submission" date="2022-07" db="EMBL/GenBank/DDBJ databases">
        <title>Phylogenomic reconstructions and comparative analyses of Kickxellomycotina fungi.</title>
        <authorList>
            <person name="Reynolds N.K."/>
            <person name="Stajich J.E."/>
            <person name="Barry K."/>
            <person name="Grigoriev I.V."/>
            <person name="Crous P."/>
            <person name="Smith M.E."/>
        </authorList>
    </citation>
    <scope>NUCLEOTIDE SEQUENCE</scope>
    <source>
        <strain evidence="1">CBS 102833</strain>
    </source>
</reference>
<proteinExistence type="predicted"/>